<comment type="caution">
    <text evidence="1">The sequence shown here is derived from an EMBL/GenBank/DDBJ whole genome shotgun (WGS) entry which is preliminary data.</text>
</comment>
<keyword evidence="2" id="KW-1185">Reference proteome</keyword>
<gene>
    <name evidence="1" type="ORF">Syun_009401</name>
</gene>
<sequence length="114" mass="13081">MTNEEELRSTQPIFNPEEDVSVDTLKNFEVNEVTHVEDYWRETLEECEVSQIESEIVIALNKGENEMKTDVISYMPEKSQIESEEDQPLVLVKPSTLPCTFGTPCKGLEVKKRS</sequence>
<reference evidence="1 2" key="1">
    <citation type="submission" date="2024-01" db="EMBL/GenBank/DDBJ databases">
        <title>Genome assemblies of Stephania.</title>
        <authorList>
            <person name="Yang L."/>
        </authorList>
    </citation>
    <scope>NUCLEOTIDE SEQUENCE [LARGE SCALE GENOMIC DNA]</scope>
    <source>
        <strain evidence="1">YNDBR</strain>
        <tissue evidence="1">Leaf</tissue>
    </source>
</reference>
<dbReference type="EMBL" id="JBBNAF010000004">
    <property type="protein sequence ID" value="KAK9151092.1"/>
    <property type="molecule type" value="Genomic_DNA"/>
</dbReference>
<dbReference type="AlphaFoldDB" id="A0AAP0KEK1"/>
<proteinExistence type="predicted"/>
<accession>A0AAP0KEK1</accession>
<dbReference type="Proteomes" id="UP001420932">
    <property type="component" value="Unassembled WGS sequence"/>
</dbReference>
<name>A0AAP0KEK1_9MAGN</name>
<protein>
    <submittedName>
        <fullName evidence="1">Uncharacterized protein</fullName>
    </submittedName>
</protein>
<evidence type="ECO:0000313" key="2">
    <source>
        <dbReference type="Proteomes" id="UP001420932"/>
    </source>
</evidence>
<evidence type="ECO:0000313" key="1">
    <source>
        <dbReference type="EMBL" id="KAK9151092.1"/>
    </source>
</evidence>
<organism evidence="1 2">
    <name type="scientific">Stephania yunnanensis</name>
    <dbReference type="NCBI Taxonomy" id="152371"/>
    <lineage>
        <taxon>Eukaryota</taxon>
        <taxon>Viridiplantae</taxon>
        <taxon>Streptophyta</taxon>
        <taxon>Embryophyta</taxon>
        <taxon>Tracheophyta</taxon>
        <taxon>Spermatophyta</taxon>
        <taxon>Magnoliopsida</taxon>
        <taxon>Ranunculales</taxon>
        <taxon>Menispermaceae</taxon>
        <taxon>Menispermoideae</taxon>
        <taxon>Cissampelideae</taxon>
        <taxon>Stephania</taxon>
    </lineage>
</organism>